<dbReference type="InterPro" id="IPR025422">
    <property type="entry name" value="TGA_domain"/>
</dbReference>
<dbReference type="PROSITE" id="PS51806">
    <property type="entry name" value="DOG1"/>
    <property type="match status" value="1"/>
</dbReference>
<evidence type="ECO:0000259" key="1">
    <source>
        <dbReference type="PROSITE" id="PS51806"/>
    </source>
</evidence>
<dbReference type="GO" id="GO:0043565">
    <property type="term" value="F:sequence-specific DNA binding"/>
    <property type="evidence" value="ECO:0007669"/>
    <property type="project" value="InterPro"/>
</dbReference>
<accession>A0AAV1BZI2</accession>
<protein>
    <submittedName>
        <fullName evidence="2">OLC1v1023257C2</fullName>
    </submittedName>
</protein>
<dbReference type="AlphaFoldDB" id="A0AAV1BZI2"/>
<proteinExistence type="predicted"/>
<sequence>MHAPPNLLETAAARKLPPPLHSTLSLPYIYICIYMTHISPFPLQKGKKRNKLKMSFQRFYEGWLEQLRHLMIQLNQSPRPPLTDEDHQQLQSLVQKTMSHYTEYYRVKSLVAKTDVLVIFAAPWSTTMERSLHWIAGWRPTTAFHLIYTEASIRFESQIIDILRGLRNGDLGDLSPAQFRRVSELQCETVREENAITDELSQWQDGASDFQDMREDVEEKMQVLGRVAEKADDLRLQTIVKLVELLTPRQAAEFLIAAAHLQIGVRGWGVDFDLHHS</sequence>
<organism evidence="2 3">
    <name type="scientific">Oldenlandia corymbosa var. corymbosa</name>
    <dbReference type="NCBI Taxonomy" id="529605"/>
    <lineage>
        <taxon>Eukaryota</taxon>
        <taxon>Viridiplantae</taxon>
        <taxon>Streptophyta</taxon>
        <taxon>Embryophyta</taxon>
        <taxon>Tracheophyta</taxon>
        <taxon>Spermatophyta</taxon>
        <taxon>Magnoliopsida</taxon>
        <taxon>eudicotyledons</taxon>
        <taxon>Gunneridae</taxon>
        <taxon>Pentapetalae</taxon>
        <taxon>asterids</taxon>
        <taxon>lamiids</taxon>
        <taxon>Gentianales</taxon>
        <taxon>Rubiaceae</taxon>
        <taxon>Rubioideae</taxon>
        <taxon>Spermacoceae</taxon>
        <taxon>Hedyotis-Oldenlandia complex</taxon>
        <taxon>Oldenlandia</taxon>
    </lineage>
</organism>
<reference evidence="2" key="1">
    <citation type="submission" date="2023-03" db="EMBL/GenBank/DDBJ databases">
        <authorList>
            <person name="Julca I."/>
        </authorList>
    </citation>
    <scope>NUCLEOTIDE SEQUENCE</scope>
</reference>
<dbReference type="PANTHER" id="PTHR46354:SF12">
    <property type="entry name" value="DNA-BINDING PROTEIN-LIKE PROTEIN"/>
    <property type="match status" value="1"/>
</dbReference>
<keyword evidence="3" id="KW-1185">Reference proteome</keyword>
<dbReference type="GO" id="GO:0006351">
    <property type="term" value="P:DNA-templated transcription"/>
    <property type="evidence" value="ECO:0007669"/>
    <property type="project" value="InterPro"/>
</dbReference>
<dbReference type="Proteomes" id="UP001161247">
    <property type="component" value="Chromosome 1"/>
</dbReference>
<feature type="domain" description="DOG1" evidence="1">
    <location>
        <begin position="53"/>
        <end position="275"/>
    </location>
</feature>
<dbReference type="PANTHER" id="PTHR46354">
    <property type="entry name" value="DOG1 DOMAIN-CONTAINING PROTEIN"/>
    <property type="match status" value="1"/>
</dbReference>
<name>A0AAV1BZI2_OLDCO</name>
<gene>
    <name evidence="2" type="ORF">OLC1_LOCUS1307</name>
</gene>
<dbReference type="Pfam" id="PF14144">
    <property type="entry name" value="DOG1"/>
    <property type="match status" value="1"/>
</dbReference>
<evidence type="ECO:0000313" key="3">
    <source>
        <dbReference type="Proteomes" id="UP001161247"/>
    </source>
</evidence>
<dbReference type="EMBL" id="OX459118">
    <property type="protein sequence ID" value="CAI9088819.1"/>
    <property type="molecule type" value="Genomic_DNA"/>
</dbReference>
<dbReference type="InterPro" id="IPR051886">
    <property type="entry name" value="Seed_Dev/Stress_Resp_Reg"/>
</dbReference>
<evidence type="ECO:0000313" key="2">
    <source>
        <dbReference type="EMBL" id="CAI9088819.1"/>
    </source>
</evidence>